<keyword evidence="8" id="KW-0675">Receptor</keyword>
<comment type="caution">
    <text evidence="11">The sequence shown here is derived from an EMBL/GenBank/DDBJ whole genome shotgun (WGS) entry which is preliminary data.</text>
</comment>
<reference evidence="11 12" key="1">
    <citation type="journal article" date="2019" name="Philos. Trans. R. Soc. Lond., B, Biol. Sci.">
        <title>Ant behaviour and brain gene expression of defending hosts depend on the ecological success of the intruding social parasite.</title>
        <authorList>
            <person name="Kaur R."/>
            <person name="Stoldt M."/>
            <person name="Jongepier E."/>
            <person name="Feldmeyer B."/>
            <person name="Menzel F."/>
            <person name="Bornberg-Bauer E."/>
            <person name="Foitzik S."/>
        </authorList>
    </citation>
    <scope>NUCLEOTIDE SEQUENCE [LARGE SCALE GENOMIC DNA]</scope>
    <source>
        <tissue evidence="11">Whole body</tissue>
    </source>
</reference>
<evidence type="ECO:0000256" key="6">
    <source>
        <dbReference type="ARBA" id="ARBA00022989"/>
    </source>
</evidence>
<name>A0A4S2L211_9HYME</name>
<evidence type="ECO:0000256" key="10">
    <source>
        <dbReference type="SAM" id="Phobius"/>
    </source>
</evidence>
<dbReference type="GO" id="GO:0005549">
    <property type="term" value="F:odorant binding"/>
    <property type="evidence" value="ECO:0007669"/>
    <property type="project" value="InterPro"/>
</dbReference>
<keyword evidence="2" id="KW-1003">Cell membrane</keyword>
<dbReference type="AlphaFoldDB" id="A0A4S2L211"/>
<evidence type="ECO:0000256" key="7">
    <source>
        <dbReference type="ARBA" id="ARBA00023136"/>
    </source>
</evidence>
<keyword evidence="9" id="KW-0807">Transducer</keyword>
<evidence type="ECO:0008006" key="13">
    <source>
        <dbReference type="Google" id="ProtNLM"/>
    </source>
</evidence>
<comment type="subcellular location">
    <subcellularLocation>
        <location evidence="1">Cell membrane</location>
        <topology evidence="1">Multi-pass membrane protein</topology>
    </subcellularLocation>
</comment>
<keyword evidence="6 10" id="KW-1133">Transmembrane helix</keyword>
<gene>
    <name evidence="11" type="ORF">DBV15_12667</name>
</gene>
<evidence type="ECO:0000256" key="2">
    <source>
        <dbReference type="ARBA" id="ARBA00022475"/>
    </source>
</evidence>
<keyword evidence="7 10" id="KW-0472">Membrane</keyword>
<dbReference type="InterPro" id="IPR004117">
    <property type="entry name" value="7tm6_olfct_rcpt"/>
</dbReference>
<evidence type="ECO:0000313" key="11">
    <source>
        <dbReference type="EMBL" id="TGZ54468.1"/>
    </source>
</evidence>
<evidence type="ECO:0000256" key="9">
    <source>
        <dbReference type="ARBA" id="ARBA00023224"/>
    </source>
</evidence>
<dbReference type="Pfam" id="PF02949">
    <property type="entry name" value="7tm_6"/>
    <property type="match status" value="1"/>
</dbReference>
<protein>
    <recommendedName>
        <fullName evidence="13">Odorant receptor 13a</fullName>
    </recommendedName>
</protein>
<keyword evidence="3" id="KW-0716">Sensory transduction</keyword>
<feature type="transmembrane region" description="Helical" evidence="10">
    <location>
        <begin position="27"/>
        <end position="49"/>
    </location>
</feature>
<evidence type="ECO:0000256" key="4">
    <source>
        <dbReference type="ARBA" id="ARBA00022692"/>
    </source>
</evidence>
<dbReference type="GO" id="GO:0004984">
    <property type="term" value="F:olfactory receptor activity"/>
    <property type="evidence" value="ECO:0007669"/>
    <property type="project" value="InterPro"/>
</dbReference>
<feature type="non-terminal residue" evidence="11">
    <location>
        <position position="199"/>
    </location>
</feature>
<dbReference type="GO" id="GO:0007165">
    <property type="term" value="P:signal transduction"/>
    <property type="evidence" value="ECO:0007669"/>
    <property type="project" value="UniProtKB-KW"/>
</dbReference>
<feature type="transmembrane region" description="Helical" evidence="10">
    <location>
        <begin position="86"/>
        <end position="112"/>
    </location>
</feature>
<dbReference type="PANTHER" id="PTHR21137">
    <property type="entry name" value="ODORANT RECEPTOR"/>
    <property type="match status" value="1"/>
</dbReference>
<organism evidence="11 12">
    <name type="scientific">Temnothorax longispinosus</name>
    <dbReference type="NCBI Taxonomy" id="300112"/>
    <lineage>
        <taxon>Eukaryota</taxon>
        <taxon>Metazoa</taxon>
        <taxon>Ecdysozoa</taxon>
        <taxon>Arthropoda</taxon>
        <taxon>Hexapoda</taxon>
        <taxon>Insecta</taxon>
        <taxon>Pterygota</taxon>
        <taxon>Neoptera</taxon>
        <taxon>Endopterygota</taxon>
        <taxon>Hymenoptera</taxon>
        <taxon>Apocrita</taxon>
        <taxon>Aculeata</taxon>
        <taxon>Formicoidea</taxon>
        <taxon>Formicidae</taxon>
        <taxon>Myrmicinae</taxon>
        <taxon>Temnothorax</taxon>
    </lineage>
</organism>
<sequence>MIAEDWMEFKHFTERTVMIRQAQSARLITLTGYIFFAIGLLIISIPPYFGIRILYTTNFMNRSKLLPFETYHFYDTDKSPQYELTFFIQIISCFLACIVYLSIEIFFVLIIFHICGQLEIFRCRLVSLVLCKNFNKVLKNIIATHVRLIRFAENIENMYSLIMLIMILYVGIVFCLNGFLFTVLLKTSCGYISFLLTKT</sequence>
<evidence type="ECO:0000313" key="12">
    <source>
        <dbReference type="Proteomes" id="UP000310200"/>
    </source>
</evidence>
<dbReference type="EMBL" id="QBLH01000656">
    <property type="protein sequence ID" value="TGZ54468.1"/>
    <property type="molecule type" value="Genomic_DNA"/>
</dbReference>
<keyword evidence="5" id="KW-0552">Olfaction</keyword>
<keyword evidence="12" id="KW-1185">Reference proteome</keyword>
<evidence type="ECO:0000256" key="3">
    <source>
        <dbReference type="ARBA" id="ARBA00022606"/>
    </source>
</evidence>
<dbReference type="GO" id="GO:0005886">
    <property type="term" value="C:plasma membrane"/>
    <property type="evidence" value="ECO:0007669"/>
    <property type="project" value="UniProtKB-SubCell"/>
</dbReference>
<dbReference type="PANTHER" id="PTHR21137:SF35">
    <property type="entry name" value="ODORANT RECEPTOR 19A-RELATED"/>
    <property type="match status" value="1"/>
</dbReference>
<feature type="transmembrane region" description="Helical" evidence="10">
    <location>
        <begin position="159"/>
        <end position="185"/>
    </location>
</feature>
<evidence type="ECO:0000256" key="8">
    <source>
        <dbReference type="ARBA" id="ARBA00023170"/>
    </source>
</evidence>
<dbReference type="Proteomes" id="UP000310200">
    <property type="component" value="Unassembled WGS sequence"/>
</dbReference>
<proteinExistence type="predicted"/>
<evidence type="ECO:0000256" key="5">
    <source>
        <dbReference type="ARBA" id="ARBA00022725"/>
    </source>
</evidence>
<keyword evidence="4 10" id="KW-0812">Transmembrane</keyword>
<accession>A0A4S2L211</accession>
<evidence type="ECO:0000256" key="1">
    <source>
        <dbReference type="ARBA" id="ARBA00004651"/>
    </source>
</evidence>